<keyword evidence="1" id="KW-0472">Membrane</keyword>
<dbReference type="Proteomes" id="UP000182237">
    <property type="component" value="Chromosome I"/>
</dbReference>
<feature type="transmembrane region" description="Helical" evidence="1">
    <location>
        <begin position="37"/>
        <end position="54"/>
    </location>
</feature>
<gene>
    <name evidence="2" type="ORF">SAMN04488539_2088</name>
</gene>
<reference evidence="2 3" key="1">
    <citation type="submission" date="2016-10" db="EMBL/GenBank/DDBJ databases">
        <authorList>
            <person name="de Groot N.N."/>
        </authorList>
    </citation>
    <scope>NUCLEOTIDE SEQUENCE [LARGE SCALE GENOMIC DNA]</scope>
    <source>
        <strain evidence="2 3">DSM 45434</strain>
    </source>
</reference>
<keyword evidence="1" id="KW-0812">Transmembrane</keyword>
<feature type="transmembrane region" description="Helical" evidence="1">
    <location>
        <begin position="12"/>
        <end position="31"/>
    </location>
</feature>
<dbReference type="RefSeq" id="WP_155860802.1">
    <property type="nucleotide sequence ID" value="NZ_LT629765.1"/>
</dbReference>
<keyword evidence="3" id="KW-1185">Reference proteome</keyword>
<protein>
    <submittedName>
        <fullName evidence="2">Uncharacterized protein</fullName>
    </submittedName>
</protein>
<accession>A0A1H1TW42</accession>
<dbReference type="STRING" id="1203190.GCA_000312345_00843"/>
<dbReference type="EMBL" id="LT629765">
    <property type="protein sequence ID" value="SDS64457.1"/>
    <property type="molecule type" value="Genomic_DNA"/>
</dbReference>
<sequence length="58" mass="5873">MANNVNGNVNMNLNTVAVGATIVGVVLVALLLSEGNWLGPVVALAAALLAVFAAQRTR</sequence>
<evidence type="ECO:0000313" key="3">
    <source>
        <dbReference type="Proteomes" id="UP000182237"/>
    </source>
</evidence>
<name>A0A1H1TW42_9CORY</name>
<proteinExistence type="predicted"/>
<dbReference type="AlphaFoldDB" id="A0A1H1TW42"/>
<evidence type="ECO:0000313" key="2">
    <source>
        <dbReference type="EMBL" id="SDS64457.1"/>
    </source>
</evidence>
<evidence type="ECO:0000256" key="1">
    <source>
        <dbReference type="SAM" id="Phobius"/>
    </source>
</evidence>
<organism evidence="2 3">
    <name type="scientific">Corynebacterium timonense</name>
    <dbReference type="NCBI Taxonomy" id="441500"/>
    <lineage>
        <taxon>Bacteria</taxon>
        <taxon>Bacillati</taxon>
        <taxon>Actinomycetota</taxon>
        <taxon>Actinomycetes</taxon>
        <taxon>Mycobacteriales</taxon>
        <taxon>Corynebacteriaceae</taxon>
        <taxon>Corynebacterium</taxon>
    </lineage>
</organism>
<keyword evidence="1" id="KW-1133">Transmembrane helix</keyword>